<evidence type="ECO:0000313" key="1">
    <source>
        <dbReference type="EMBL" id="CAB3773636.1"/>
    </source>
</evidence>
<protein>
    <submittedName>
        <fullName evidence="1">Uncharacterized protein</fullName>
    </submittedName>
</protein>
<name>A0A6J5F8Y6_9BURK</name>
<dbReference type="AlphaFoldDB" id="A0A6J5F8Y6"/>
<accession>A0A6J5F8Y6</accession>
<reference evidence="1 2" key="1">
    <citation type="submission" date="2020-04" db="EMBL/GenBank/DDBJ databases">
        <authorList>
            <person name="De Canck E."/>
        </authorList>
    </citation>
    <scope>NUCLEOTIDE SEQUENCE [LARGE SCALE GENOMIC DNA]</scope>
    <source>
        <strain evidence="1 2">LMG 29542</strain>
    </source>
</reference>
<dbReference type="EMBL" id="CADIKH010000081">
    <property type="protein sequence ID" value="CAB3773636.1"/>
    <property type="molecule type" value="Genomic_DNA"/>
</dbReference>
<organism evidence="1 2">
    <name type="scientific">Paraburkholderia humisilvae</name>
    <dbReference type="NCBI Taxonomy" id="627669"/>
    <lineage>
        <taxon>Bacteria</taxon>
        <taxon>Pseudomonadati</taxon>
        <taxon>Pseudomonadota</taxon>
        <taxon>Betaproteobacteria</taxon>
        <taxon>Burkholderiales</taxon>
        <taxon>Burkholderiaceae</taxon>
        <taxon>Paraburkholderia</taxon>
    </lineage>
</organism>
<sequence length="85" mass="10069">MTEKIVELIRRFSAMSSRSKEWDFLMPGPGRPQRWHEIEDEFRVLIIADPGAGKTFEAQTRARRIQERGRHAFFIRIEKIDATRP</sequence>
<proteinExistence type="predicted"/>
<dbReference type="Proteomes" id="UP000494363">
    <property type="component" value="Unassembled WGS sequence"/>
</dbReference>
<evidence type="ECO:0000313" key="2">
    <source>
        <dbReference type="Proteomes" id="UP000494363"/>
    </source>
</evidence>
<dbReference type="RefSeq" id="WP_175232657.1">
    <property type="nucleotide sequence ID" value="NZ_CADIKH010000081.1"/>
</dbReference>
<gene>
    <name evidence="1" type="ORF">LMG29542_07353</name>
</gene>
<keyword evidence="2" id="KW-1185">Reference proteome</keyword>